<feature type="compositionally biased region" description="Pro residues" evidence="1">
    <location>
        <begin position="93"/>
        <end position="107"/>
    </location>
</feature>
<evidence type="ECO:0000313" key="3">
    <source>
        <dbReference type="Proteomes" id="UP000607653"/>
    </source>
</evidence>
<evidence type="ECO:0000256" key="1">
    <source>
        <dbReference type="SAM" id="MobiDB-lite"/>
    </source>
</evidence>
<accession>A0A822Y5B3</accession>
<protein>
    <submittedName>
        <fullName evidence="2">Uncharacterized protein</fullName>
    </submittedName>
</protein>
<dbReference type="EMBL" id="DUZY01000002">
    <property type="protein sequence ID" value="DAD27647.1"/>
    <property type="molecule type" value="Genomic_DNA"/>
</dbReference>
<dbReference type="Proteomes" id="UP000607653">
    <property type="component" value="Unassembled WGS sequence"/>
</dbReference>
<name>A0A822Y5B3_NELNU</name>
<sequence length="107" mass="12080">MQRSDEETMAPLLFSSPEPPQLQRSILRRWFLGTEFRLCFSRERESALNSVFVFIAKGLQGSATHFSSNKGLQRRNPFPRSSRTFPPLVQLAPLPPPCSPPTLPPSI</sequence>
<proteinExistence type="predicted"/>
<gene>
    <name evidence="2" type="ORF">HUJ06_029115</name>
</gene>
<dbReference type="AlphaFoldDB" id="A0A822Y5B3"/>
<evidence type="ECO:0000313" key="2">
    <source>
        <dbReference type="EMBL" id="DAD27647.1"/>
    </source>
</evidence>
<reference evidence="2 3" key="1">
    <citation type="journal article" date="2020" name="Mol. Biol. Evol.">
        <title>Distinct Expression and Methylation Patterns for Genes with Different Fates following a Single Whole-Genome Duplication in Flowering Plants.</title>
        <authorList>
            <person name="Shi T."/>
            <person name="Rahmani R.S."/>
            <person name="Gugger P.F."/>
            <person name="Wang M."/>
            <person name="Li H."/>
            <person name="Zhang Y."/>
            <person name="Li Z."/>
            <person name="Wang Q."/>
            <person name="Van de Peer Y."/>
            <person name="Marchal K."/>
            <person name="Chen J."/>
        </authorList>
    </citation>
    <scope>NUCLEOTIDE SEQUENCE [LARGE SCALE GENOMIC DNA]</scope>
    <source>
        <tissue evidence="2">Leaf</tissue>
    </source>
</reference>
<organism evidence="2 3">
    <name type="scientific">Nelumbo nucifera</name>
    <name type="common">Sacred lotus</name>
    <dbReference type="NCBI Taxonomy" id="4432"/>
    <lineage>
        <taxon>Eukaryota</taxon>
        <taxon>Viridiplantae</taxon>
        <taxon>Streptophyta</taxon>
        <taxon>Embryophyta</taxon>
        <taxon>Tracheophyta</taxon>
        <taxon>Spermatophyta</taxon>
        <taxon>Magnoliopsida</taxon>
        <taxon>Proteales</taxon>
        <taxon>Nelumbonaceae</taxon>
        <taxon>Nelumbo</taxon>
    </lineage>
</organism>
<keyword evidence="3" id="KW-1185">Reference proteome</keyword>
<comment type="caution">
    <text evidence="2">The sequence shown here is derived from an EMBL/GenBank/DDBJ whole genome shotgun (WGS) entry which is preliminary data.</text>
</comment>
<feature type="region of interest" description="Disordered" evidence="1">
    <location>
        <begin position="64"/>
        <end position="107"/>
    </location>
</feature>